<gene>
    <name evidence="4" type="ORF">HNQ80_003492</name>
</gene>
<keyword evidence="5" id="KW-1185">Reference proteome</keyword>
<dbReference type="EMBL" id="JACHEN010000023">
    <property type="protein sequence ID" value="MBB6217373.1"/>
    <property type="molecule type" value="Genomic_DNA"/>
</dbReference>
<dbReference type="InterPro" id="IPR051044">
    <property type="entry name" value="MAG_DAG_Lipase"/>
</dbReference>
<dbReference type="InterPro" id="IPR000073">
    <property type="entry name" value="AB_hydrolase_1"/>
</dbReference>
<feature type="active site" description="Charge relay system" evidence="1">
    <location>
        <position position="203"/>
    </location>
</feature>
<feature type="binding site" evidence="2">
    <location>
        <position position="12"/>
    </location>
    <ligand>
        <name>substrate</name>
    </ligand>
</feature>
<evidence type="ECO:0000256" key="2">
    <source>
        <dbReference type="PIRSR" id="PIRSR017388-2"/>
    </source>
</evidence>
<evidence type="ECO:0000256" key="1">
    <source>
        <dbReference type="PIRSR" id="PIRSR017388-1"/>
    </source>
</evidence>
<comment type="caution">
    <text evidence="4">The sequence shown here is derived from an EMBL/GenBank/DDBJ whole genome shotgun (WGS) entry which is preliminary data.</text>
</comment>
<name>A0A841KVF8_9FIRM</name>
<dbReference type="PANTHER" id="PTHR11614">
    <property type="entry name" value="PHOSPHOLIPASE-RELATED"/>
    <property type="match status" value="1"/>
</dbReference>
<proteinExistence type="predicted"/>
<reference evidence="4 5" key="1">
    <citation type="submission" date="2020-08" db="EMBL/GenBank/DDBJ databases">
        <title>Genomic Encyclopedia of Type Strains, Phase IV (KMG-IV): sequencing the most valuable type-strain genomes for metagenomic binning, comparative biology and taxonomic classification.</title>
        <authorList>
            <person name="Goeker M."/>
        </authorList>
    </citation>
    <scope>NUCLEOTIDE SEQUENCE [LARGE SCALE GENOMIC DNA]</scope>
    <source>
        <strain evidence="4 5">DSM 103526</strain>
    </source>
</reference>
<protein>
    <submittedName>
        <fullName evidence="4">Carboxylesterase</fullName>
        <ecNumber evidence="4">3.1.1.1</ecNumber>
    </submittedName>
</protein>
<dbReference type="RefSeq" id="WP_184311874.1">
    <property type="nucleotide sequence ID" value="NZ_JACHEN010000023.1"/>
</dbReference>
<dbReference type="Proteomes" id="UP000579281">
    <property type="component" value="Unassembled WGS sequence"/>
</dbReference>
<dbReference type="PIRSF" id="PIRSF017388">
    <property type="entry name" value="Esterase_lipase"/>
    <property type="match status" value="1"/>
</dbReference>
<feature type="binding site" evidence="2">
    <location>
        <position position="81"/>
    </location>
    <ligand>
        <name>substrate</name>
    </ligand>
</feature>
<dbReference type="Gene3D" id="3.40.50.1820">
    <property type="entry name" value="alpha/beta hydrolase"/>
    <property type="match status" value="1"/>
</dbReference>
<dbReference type="InterPro" id="IPR029058">
    <property type="entry name" value="AB_hydrolase_fold"/>
</dbReference>
<dbReference type="AlphaFoldDB" id="A0A841KVF8"/>
<feature type="domain" description="AB hydrolase-1" evidence="3">
    <location>
        <begin position="7"/>
        <end position="114"/>
    </location>
</feature>
<accession>A0A841KVF8</accession>
<organism evidence="4 5">
    <name type="scientific">Anaerosolibacter carboniphilus</name>
    <dbReference type="NCBI Taxonomy" id="1417629"/>
    <lineage>
        <taxon>Bacteria</taxon>
        <taxon>Bacillati</taxon>
        <taxon>Bacillota</taxon>
        <taxon>Clostridia</taxon>
        <taxon>Peptostreptococcales</taxon>
        <taxon>Thermotaleaceae</taxon>
        <taxon>Anaerosolibacter</taxon>
    </lineage>
</organism>
<keyword evidence="4" id="KW-0378">Hydrolase</keyword>
<feature type="active site" description="Charge relay system" evidence="1">
    <location>
        <position position="173"/>
    </location>
</feature>
<evidence type="ECO:0000259" key="3">
    <source>
        <dbReference type="Pfam" id="PF00561"/>
    </source>
</evidence>
<dbReference type="SUPFAM" id="SSF53474">
    <property type="entry name" value="alpha/beta-Hydrolases"/>
    <property type="match status" value="1"/>
</dbReference>
<evidence type="ECO:0000313" key="4">
    <source>
        <dbReference type="EMBL" id="MBB6217373.1"/>
    </source>
</evidence>
<dbReference type="InterPro" id="IPR012354">
    <property type="entry name" value="Esterase_lipase"/>
</dbReference>
<sequence length="226" mass="26069">MKKIGCLLIHGFGGSVYEVSPLAEYLERKGYGVICPALKGHTGRKEDLRGITYHDWLDSAEMALMELLESHDYIFLIGFSMGGLIAINLASKYNVSGLITINTPIYYWDFKRIYLNIVHDLRNKEYTNIHRYMKSSGNTTLSALFHFKLLLTRTKPIIRNVKCPLFVTQALDDDTVRKQSARYIHERMSGKRKKLRFYDHGGHLILRSSSASKVMEDIWTFINEIE</sequence>
<feature type="active site" description="Nucleophile" evidence="1">
    <location>
        <position position="80"/>
    </location>
</feature>
<evidence type="ECO:0000313" key="5">
    <source>
        <dbReference type="Proteomes" id="UP000579281"/>
    </source>
</evidence>
<dbReference type="GO" id="GO:0106435">
    <property type="term" value="F:carboxylesterase activity"/>
    <property type="evidence" value="ECO:0007669"/>
    <property type="project" value="UniProtKB-EC"/>
</dbReference>
<dbReference type="Pfam" id="PF00561">
    <property type="entry name" value="Abhydrolase_1"/>
    <property type="match status" value="1"/>
</dbReference>
<dbReference type="EC" id="3.1.1.1" evidence="4"/>